<dbReference type="AlphaFoldDB" id="A0A166ZYG6"/>
<name>A0A166ZYG6_COLIC</name>
<proteinExistence type="predicted"/>
<dbReference type="PANTHER" id="PTHR36587">
    <property type="entry name" value="EXPRESSION SITE-ASSOCIATED GENE 3 (ESAG3)-LIKE PROTEIN"/>
    <property type="match status" value="1"/>
</dbReference>
<dbReference type="PANTHER" id="PTHR36587:SF2">
    <property type="entry name" value="EXPRESSION SITE-ASSOCIATED GENE 3 (ESAG3)-LIKE PROTEIN"/>
    <property type="match status" value="1"/>
</dbReference>
<dbReference type="OrthoDB" id="422736at2759"/>
<accession>A0A166ZYG6</accession>
<reference evidence="1 2" key="1">
    <citation type="submission" date="2015-06" db="EMBL/GenBank/DDBJ databases">
        <title>Survival trade-offs in plant roots during colonization by closely related pathogenic and mutualistic fungi.</title>
        <authorList>
            <person name="Hacquard S."/>
            <person name="Kracher B."/>
            <person name="Hiruma K."/>
            <person name="Weinman A."/>
            <person name="Muench P."/>
            <person name="Garrido Oter R."/>
            <person name="Ver Loren van Themaat E."/>
            <person name="Dallerey J.-F."/>
            <person name="Damm U."/>
            <person name="Henrissat B."/>
            <person name="Lespinet O."/>
            <person name="Thon M."/>
            <person name="Kemen E."/>
            <person name="McHardy A.C."/>
            <person name="Schulze-Lefert P."/>
            <person name="O'Connell R.J."/>
        </authorList>
    </citation>
    <scope>NUCLEOTIDE SEQUENCE [LARGE SCALE GENOMIC DNA]</scope>
    <source>
        <strain evidence="1 2">MAFF 238704</strain>
    </source>
</reference>
<dbReference type="Proteomes" id="UP000076584">
    <property type="component" value="Unassembled WGS sequence"/>
</dbReference>
<dbReference type="EMBL" id="LFIW01002076">
    <property type="protein sequence ID" value="KZL79510.1"/>
    <property type="molecule type" value="Genomic_DNA"/>
</dbReference>
<dbReference type="CDD" id="cd22997">
    <property type="entry name" value="GT_LH"/>
    <property type="match status" value="1"/>
</dbReference>
<protein>
    <submittedName>
        <fullName evidence="1">Uncharacterized protein</fullName>
    </submittedName>
</protein>
<keyword evidence="2" id="KW-1185">Reference proteome</keyword>
<comment type="caution">
    <text evidence="1">The sequence shown here is derived from an EMBL/GenBank/DDBJ whole genome shotgun (WGS) entry which is preliminary data.</text>
</comment>
<organism evidence="1 2">
    <name type="scientific">Colletotrichum incanum</name>
    <name type="common">Soybean anthracnose fungus</name>
    <dbReference type="NCBI Taxonomy" id="1573173"/>
    <lineage>
        <taxon>Eukaryota</taxon>
        <taxon>Fungi</taxon>
        <taxon>Dikarya</taxon>
        <taxon>Ascomycota</taxon>
        <taxon>Pezizomycotina</taxon>
        <taxon>Sordariomycetes</taxon>
        <taxon>Hypocreomycetidae</taxon>
        <taxon>Glomerellales</taxon>
        <taxon>Glomerellaceae</taxon>
        <taxon>Colletotrichum</taxon>
        <taxon>Colletotrichum spaethianum species complex</taxon>
    </lineage>
</organism>
<sequence>MSAVKSLVADVLTWAQKPRSPAYSKLDTESDAEALRSPTPPMRKCLSTRLQKLSPKVMLALIVPLLLFSGLLFAVSQTDITGSRPKSLEDGLAYLPSTTKGGSRRLRIIVPADSPSPDLCKMLMSALVSGYPSPVIVNWGRDFNKSPGWFGGSHLGKIDGALDFLNAITSDDAPEDERLGPDDLVLIVDAYDIWFQLPPSILIRRYLAQNYAADERIRKQWSEFHSWFSFEARETNPTPRQSIIISTQKKCWPDASLGSDPHCDKLPESSARKDMYGPHTDEDPEQIHDLRPRYVNSGSIIGPVGEMQRMLRRAQEKVVEKRAAGLDIFSDQGVFAEIFGEQEIWRTSKRNNHVEWIKNQTEYPEAAAEEAQQFDFGIGLDYVQDLFTPTVFEEDDGLYVVLDEGSTLRDTAAERGIDPPRVNGIPEDMIGMRSPVEETGINTHLGWNKLPLYTDLWSTSVPVMVHHNAHRNGLKEERLRDWWKNNWFFPYLRQLLKLQAQPKKSLKPILRIPGRDGVEDLIYKAPEADATKRRPRLFKKEDLKAKGLPEATWDGLCKSEGHEEWWKGIFYDGSGPVDGENST</sequence>
<evidence type="ECO:0000313" key="1">
    <source>
        <dbReference type="EMBL" id="KZL79510.1"/>
    </source>
</evidence>
<gene>
    <name evidence="1" type="ORF">CI238_05817</name>
</gene>
<evidence type="ECO:0000313" key="2">
    <source>
        <dbReference type="Proteomes" id="UP000076584"/>
    </source>
</evidence>